<sequence>MKSYSEISTRYIKQNKKRTILTIMGITLATILLFAIGTFLLSFRDAMIERAKKDTGDFEFQLNYLSKEEAEKVVNNAEVKNTAIERNSDTLYYLLQQNQQRQVAVIYVDKGYYERIFTSKLVQGRIPSASDEIIIDTYNTKSLNVKLGDTLTLTTKGGEGKKFKIVGVTQPEYYRGISIYSYFDSTRLESEYKYNLSINLKSEKHKQQIVQKIISQANIKVSDDTKHDNSQLLYLTQNGGNQFKAEGLEYISIFVIGMIMISTIIVIYNSFNISVIERMRYFGILKAIGATPKQIKRIVFKEGFLMGGIALPLGCLIGFFSLKYGIKLFIGDKLVYFDNFKVGFYPIIILITAVLVSITIFLSLIGPARKAKKVSAVDAMRNKNEIKLGKLKRRKGRIVSKLFGVEGSIAYKNIRRTPFRFIVTTLALTISIIMFNVFYGTIDYAKQSISQEFVNSSYEARLFKGGSQPVFSDKEIKELETKDFLKNRYDYMTSNIDFVLNNQYINEEYSSKTQNSLDDKTYKSAGYTKIEGAKIISSKLNELQIAEKYIKKGKFDKEALKNGGVILLDGSQKRNKNGELDTVRVTNYKVGDIIKIPKIKKYTDYNQLEDKEIAYEKWDEDMKSQISMAINKGEFYEFPIIAIADREPFDGYSVDGAGLMMNEELYSKLIGKSEPTRLFFDFDNNNDRIKAVDYFQSTQAYTNYMFADMKAEVDHVNNIFKQIGFFVYCFIIIITIISIVNIFNTISTNLLLRKKEFSTLKAIGMTEKQLRKSAMLEGTLYGIIAAVFGGVISAILLEVMVKLVSGLAELQYKFDVVPFILSIVCAILVTYLSTLAPLKRIKKLTIVEGISDEE</sequence>
<reference evidence="1" key="1">
    <citation type="journal article" date="2025" name="Int. J. Syst. Evol. Microbiol.">
        <title>Inconstantimicrobium mannanitabidum sp. nov., a novel member of the family Clostridiaceae isolated from anoxic soil under the treatment of reductive soil disinfestation.</title>
        <authorList>
            <person name="Ueki A."/>
            <person name="Tonouchi A."/>
            <person name="Honma S."/>
            <person name="Kaku N."/>
            <person name="Ueki K."/>
        </authorList>
    </citation>
    <scope>NUCLEOTIDE SEQUENCE</scope>
    <source>
        <strain evidence="1">TW13</strain>
    </source>
</reference>
<organism evidence="1 2">
    <name type="scientific">Inconstantimicrobium mannanitabidum</name>
    <dbReference type="NCBI Taxonomy" id="1604901"/>
    <lineage>
        <taxon>Bacteria</taxon>
        <taxon>Bacillati</taxon>
        <taxon>Bacillota</taxon>
        <taxon>Clostridia</taxon>
        <taxon>Eubacteriales</taxon>
        <taxon>Clostridiaceae</taxon>
        <taxon>Inconstantimicrobium</taxon>
    </lineage>
</organism>
<evidence type="ECO:0000313" key="2">
    <source>
        <dbReference type="Proteomes" id="UP001058074"/>
    </source>
</evidence>
<accession>A0ACB5RDI8</accession>
<proteinExistence type="predicted"/>
<evidence type="ECO:0000313" key="1">
    <source>
        <dbReference type="EMBL" id="GKX67210.1"/>
    </source>
</evidence>
<keyword evidence="2" id="KW-1185">Reference proteome</keyword>
<dbReference type="EMBL" id="BROD01000001">
    <property type="protein sequence ID" value="GKX67210.1"/>
    <property type="molecule type" value="Genomic_DNA"/>
</dbReference>
<protein>
    <submittedName>
        <fullName evidence="1">ABC transporter permease</fullName>
    </submittedName>
</protein>
<gene>
    <name evidence="1" type="ORF">rsdtw13_24680</name>
</gene>
<name>A0ACB5RDI8_9CLOT</name>
<dbReference type="Proteomes" id="UP001058074">
    <property type="component" value="Unassembled WGS sequence"/>
</dbReference>
<comment type="caution">
    <text evidence="1">The sequence shown here is derived from an EMBL/GenBank/DDBJ whole genome shotgun (WGS) entry which is preliminary data.</text>
</comment>